<gene>
    <name evidence="2" type="ORF">IMSHALPRED_009855</name>
</gene>
<accession>A0A8H3G1A2</accession>
<dbReference type="AlphaFoldDB" id="A0A8H3G1A2"/>
<protein>
    <recommendedName>
        <fullName evidence="4">F-box domain-containing protein</fullName>
    </recommendedName>
</protein>
<name>A0A8H3G1A2_9LECA</name>
<proteinExistence type="predicted"/>
<evidence type="ECO:0000256" key="1">
    <source>
        <dbReference type="SAM" id="MobiDB-lite"/>
    </source>
</evidence>
<evidence type="ECO:0000313" key="3">
    <source>
        <dbReference type="Proteomes" id="UP000664534"/>
    </source>
</evidence>
<dbReference type="EMBL" id="CAJPDT010000079">
    <property type="protein sequence ID" value="CAF9934833.1"/>
    <property type="molecule type" value="Genomic_DNA"/>
</dbReference>
<keyword evidence="3" id="KW-1185">Reference proteome</keyword>
<dbReference type="OrthoDB" id="10683281at2759"/>
<reference evidence="2" key="1">
    <citation type="submission" date="2021-03" db="EMBL/GenBank/DDBJ databases">
        <authorList>
            <person name="Tagirdzhanova G."/>
        </authorList>
    </citation>
    <scope>NUCLEOTIDE SEQUENCE</scope>
</reference>
<comment type="caution">
    <text evidence="2">The sequence shown here is derived from an EMBL/GenBank/DDBJ whole genome shotgun (WGS) entry which is preliminary data.</text>
</comment>
<dbReference type="Proteomes" id="UP000664534">
    <property type="component" value="Unassembled WGS sequence"/>
</dbReference>
<sequence length="537" mass="61097">MSTLLGLPTELHLRIIKETDLYDLESLWTSCTTFYDYGKQDLQMNRYRKAKYETITVGWDYSTPPTHIHPLFDLRNILEDNESRFYPRVMKINSMSYVDPEDYDNTMTAQEKDAENDKIVQQHDHRITEMVLEIHRKLLPNAPTTDAMAWNEDILDAEPAATVILLLALYPHLEYLHMYNPGQECWSSEYGALFSALTAAAMDPATNTLGIFSRLSDFTLKGCTRSSESECKVELLGPFMALSKMRSIKAHIVDGRNVEWPWGTGFSQVTDVKLEACDIDTTTLTNHICAVKALESFTYTFYPSEELSLDGDQYTWPTIQTSYLNGEYPPGLSRFEPRAIVASLQSHACDTLVFLELTAYTLRSSVPFQDEEPYIKSLRGFRTLRVVKLGTVMLYGRTKRSARFALKSKLGLKQDDSLGARAPPLIDFLPASIHRFHMTSGKVGKSPSRDDVRAMFQGLPEMREERLPMLEEICVEYKENGNTEEKEGRQELQSRCKEVGIEVESIKWVKDSYGRKSQTSWCDTPHPGASAIEGTNV</sequence>
<organism evidence="2 3">
    <name type="scientific">Imshaugia aleurites</name>
    <dbReference type="NCBI Taxonomy" id="172621"/>
    <lineage>
        <taxon>Eukaryota</taxon>
        <taxon>Fungi</taxon>
        <taxon>Dikarya</taxon>
        <taxon>Ascomycota</taxon>
        <taxon>Pezizomycotina</taxon>
        <taxon>Lecanoromycetes</taxon>
        <taxon>OSLEUM clade</taxon>
        <taxon>Lecanoromycetidae</taxon>
        <taxon>Lecanorales</taxon>
        <taxon>Lecanorineae</taxon>
        <taxon>Parmeliaceae</taxon>
        <taxon>Imshaugia</taxon>
    </lineage>
</organism>
<evidence type="ECO:0008006" key="4">
    <source>
        <dbReference type="Google" id="ProtNLM"/>
    </source>
</evidence>
<feature type="region of interest" description="Disordered" evidence="1">
    <location>
        <begin position="516"/>
        <end position="537"/>
    </location>
</feature>
<evidence type="ECO:0000313" key="2">
    <source>
        <dbReference type="EMBL" id="CAF9934833.1"/>
    </source>
</evidence>